<proteinExistence type="inferred from homology"/>
<reference evidence="8 9" key="1">
    <citation type="submission" date="2019-02" db="EMBL/GenBank/DDBJ databases">
        <title>Pedobacter sp. RP-3-8 sp. nov., isolated from Arctic soil.</title>
        <authorList>
            <person name="Dahal R.H."/>
        </authorList>
    </citation>
    <scope>NUCLEOTIDE SEQUENCE [LARGE SCALE GENOMIC DNA]</scope>
    <source>
        <strain evidence="8 9">RP-3-8</strain>
    </source>
</reference>
<feature type="domain" description="SusD-like N-terminal" evidence="7">
    <location>
        <begin position="23"/>
        <end position="225"/>
    </location>
</feature>
<evidence type="ECO:0000259" key="6">
    <source>
        <dbReference type="Pfam" id="PF07980"/>
    </source>
</evidence>
<feature type="domain" description="RagB/SusD" evidence="6">
    <location>
        <begin position="334"/>
        <end position="464"/>
    </location>
</feature>
<dbReference type="Pfam" id="PF07980">
    <property type="entry name" value="SusD_RagB"/>
    <property type="match status" value="1"/>
</dbReference>
<organism evidence="8 9">
    <name type="scientific">Pedobacter hiemivivus</name>
    <dbReference type="NCBI Taxonomy" id="2530454"/>
    <lineage>
        <taxon>Bacteria</taxon>
        <taxon>Pseudomonadati</taxon>
        <taxon>Bacteroidota</taxon>
        <taxon>Sphingobacteriia</taxon>
        <taxon>Sphingobacteriales</taxon>
        <taxon>Sphingobacteriaceae</taxon>
        <taxon>Pedobacter</taxon>
    </lineage>
</organism>
<dbReference type="GO" id="GO:0009279">
    <property type="term" value="C:cell outer membrane"/>
    <property type="evidence" value="ECO:0007669"/>
    <property type="project" value="UniProtKB-SubCell"/>
</dbReference>
<name>A0A4R0MYV3_9SPHI</name>
<accession>A0A4R0MYV3</accession>
<dbReference type="SUPFAM" id="SSF48452">
    <property type="entry name" value="TPR-like"/>
    <property type="match status" value="1"/>
</dbReference>
<evidence type="ECO:0000313" key="9">
    <source>
        <dbReference type="Proteomes" id="UP000291117"/>
    </source>
</evidence>
<keyword evidence="9" id="KW-1185">Reference proteome</keyword>
<dbReference type="Pfam" id="PF14322">
    <property type="entry name" value="SusD-like_3"/>
    <property type="match status" value="1"/>
</dbReference>
<comment type="subcellular location">
    <subcellularLocation>
        <location evidence="1">Cell outer membrane</location>
    </subcellularLocation>
</comment>
<evidence type="ECO:0000256" key="2">
    <source>
        <dbReference type="ARBA" id="ARBA00006275"/>
    </source>
</evidence>
<evidence type="ECO:0000259" key="7">
    <source>
        <dbReference type="Pfam" id="PF14322"/>
    </source>
</evidence>
<dbReference type="Gene3D" id="1.25.40.390">
    <property type="match status" value="1"/>
</dbReference>
<dbReference type="AlphaFoldDB" id="A0A4R0MYV3"/>
<comment type="similarity">
    <text evidence="2">Belongs to the SusD family.</text>
</comment>
<gene>
    <name evidence="8" type="ORF">EZ444_19245</name>
</gene>
<evidence type="ECO:0000313" key="8">
    <source>
        <dbReference type="EMBL" id="TCC92539.1"/>
    </source>
</evidence>
<dbReference type="InterPro" id="IPR033985">
    <property type="entry name" value="SusD-like_N"/>
</dbReference>
<protein>
    <submittedName>
        <fullName evidence="8">RagB/SusD family nutrient uptake outer membrane protein</fullName>
    </submittedName>
</protein>
<evidence type="ECO:0000256" key="3">
    <source>
        <dbReference type="ARBA" id="ARBA00022729"/>
    </source>
</evidence>
<evidence type="ECO:0000256" key="5">
    <source>
        <dbReference type="ARBA" id="ARBA00023237"/>
    </source>
</evidence>
<evidence type="ECO:0000256" key="4">
    <source>
        <dbReference type="ARBA" id="ARBA00023136"/>
    </source>
</evidence>
<dbReference type="EMBL" id="SJSM01000014">
    <property type="protein sequence ID" value="TCC92539.1"/>
    <property type="molecule type" value="Genomic_DNA"/>
</dbReference>
<evidence type="ECO:0000256" key="1">
    <source>
        <dbReference type="ARBA" id="ARBA00004442"/>
    </source>
</evidence>
<keyword evidence="4" id="KW-0472">Membrane</keyword>
<dbReference type="RefSeq" id="WP_131610774.1">
    <property type="nucleotide sequence ID" value="NZ_SJSM01000014.1"/>
</dbReference>
<keyword evidence="5" id="KW-0998">Cell outer membrane</keyword>
<keyword evidence="3" id="KW-0732">Signal</keyword>
<dbReference type="Proteomes" id="UP000291117">
    <property type="component" value="Unassembled WGS sequence"/>
</dbReference>
<dbReference type="OrthoDB" id="1094477at2"/>
<dbReference type="CDD" id="cd08977">
    <property type="entry name" value="SusD"/>
    <property type="match status" value="1"/>
</dbReference>
<sequence length="472" mass="53232">MKRNILILLLLSAILPVSSCKKFLEEQSQTDIIPRSASALNEMILGSSGSAMDVGIRFLDDDMVHDNTLVAKGLVYDSYTWQPEIITKSGGSGSMQWTNLYPKILVSNLVLDYAPKVTGTPAEIENVSGQAYLLRAFNYFQLVNFYAKPYTDKLSNPDQDPGVPLMLASGLSFEGKSRNTVAEVYKQILEDLDKGTELMERSGKNTSLYRINHLAGYLLSSRVQLYMGNWEKVIEAATNVLNRKSDLMNLNTWGGADQNNKPIIGTQNQEVVWVYGSPHEAVFPTGQQNEAYQYTLSNDLLSSYETGDLRASIYIKNKRSMKRPIVGIAKVAQAFRISEALLNRAEAHAQLNKLGQTQHGLLALNDLNTLRKKRFTTDSYHDLVSTDADDLLQKCYEEKRREFFGEECHRWFDLRRHGMPSITHFYRESNTLTLKYVLEDHDPAYVLQIPKGVLEKNTKLIPNPAPAPRIGH</sequence>
<comment type="caution">
    <text evidence="8">The sequence shown here is derived from an EMBL/GenBank/DDBJ whole genome shotgun (WGS) entry which is preliminary data.</text>
</comment>
<dbReference type="InterPro" id="IPR012944">
    <property type="entry name" value="SusD_RagB_dom"/>
</dbReference>
<dbReference type="InterPro" id="IPR011990">
    <property type="entry name" value="TPR-like_helical_dom_sf"/>
</dbReference>